<sequence>MIVLILALLCSIILFNTQIKWYVKASAAAYYAVLTYFFTTGSNEIERKYHHNGPIEVFWDKNSDYVDMYFGFFALPFLVLLIYSYYLWLKQCKTKLRKLPVVLSIIPVGLLYIWLTIMFSMLGYQP</sequence>
<keyword evidence="1" id="KW-0472">Membrane</keyword>
<evidence type="ECO:0000313" key="3">
    <source>
        <dbReference type="Proteomes" id="UP001596549"/>
    </source>
</evidence>
<name>A0ABW2NW57_9BACL</name>
<dbReference type="RefSeq" id="WP_379751386.1">
    <property type="nucleotide sequence ID" value="NZ_JBHTCP010000052.1"/>
</dbReference>
<keyword evidence="1" id="KW-1133">Transmembrane helix</keyword>
<dbReference type="Proteomes" id="UP001596549">
    <property type="component" value="Unassembled WGS sequence"/>
</dbReference>
<comment type="caution">
    <text evidence="2">The sequence shown here is derived from an EMBL/GenBank/DDBJ whole genome shotgun (WGS) entry which is preliminary data.</text>
</comment>
<accession>A0ABW2NW57</accession>
<feature type="transmembrane region" description="Helical" evidence="1">
    <location>
        <begin position="101"/>
        <end position="124"/>
    </location>
</feature>
<proteinExistence type="predicted"/>
<dbReference type="EMBL" id="JBHTCP010000052">
    <property type="protein sequence ID" value="MFC7373443.1"/>
    <property type="molecule type" value="Genomic_DNA"/>
</dbReference>
<organism evidence="2 3">
    <name type="scientific">Fictibacillus iocasae</name>
    <dbReference type="NCBI Taxonomy" id="2715437"/>
    <lineage>
        <taxon>Bacteria</taxon>
        <taxon>Bacillati</taxon>
        <taxon>Bacillota</taxon>
        <taxon>Bacilli</taxon>
        <taxon>Bacillales</taxon>
        <taxon>Fictibacillaceae</taxon>
        <taxon>Fictibacillus</taxon>
    </lineage>
</organism>
<keyword evidence="3" id="KW-1185">Reference proteome</keyword>
<evidence type="ECO:0000313" key="2">
    <source>
        <dbReference type="EMBL" id="MFC7373443.1"/>
    </source>
</evidence>
<protein>
    <submittedName>
        <fullName evidence="2">Uncharacterized protein</fullName>
    </submittedName>
</protein>
<reference evidence="3" key="1">
    <citation type="journal article" date="2019" name="Int. J. Syst. Evol. Microbiol.">
        <title>The Global Catalogue of Microorganisms (GCM) 10K type strain sequencing project: providing services to taxonomists for standard genome sequencing and annotation.</title>
        <authorList>
            <consortium name="The Broad Institute Genomics Platform"/>
            <consortium name="The Broad Institute Genome Sequencing Center for Infectious Disease"/>
            <person name="Wu L."/>
            <person name="Ma J."/>
        </authorList>
    </citation>
    <scope>NUCLEOTIDE SEQUENCE [LARGE SCALE GENOMIC DNA]</scope>
    <source>
        <strain evidence="3">NBRC 106396</strain>
    </source>
</reference>
<feature type="transmembrane region" description="Helical" evidence="1">
    <location>
        <begin position="68"/>
        <end position="89"/>
    </location>
</feature>
<evidence type="ECO:0000256" key="1">
    <source>
        <dbReference type="SAM" id="Phobius"/>
    </source>
</evidence>
<gene>
    <name evidence="2" type="ORF">ACFQPF_17520</name>
</gene>
<keyword evidence="1" id="KW-0812">Transmembrane</keyword>